<accession>A0ABP2QY73</accession>
<reference evidence="1 2" key="1">
    <citation type="submission" date="2009-12" db="EMBL/GenBank/DDBJ databases">
        <authorList>
            <person name="Lefebure T."/>
            <person name="Cornejo O.E."/>
            <person name="Pavinski Bitar P.D."/>
            <person name="Lang P."/>
            <person name="Stanhope M.J."/>
        </authorList>
    </citation>
    <scope>NUCLEOTIDE SEQUENCE [LARGE SCALE GENOMIC DNA]</scope>
    <source>
        <strain evidence="1 2">FA-1</strain>
    </source>
</reference>
<name>A0ABP2QY73_STRRT</name>
<evidence type="ECO:0000313" key="2">
    <source>
        <dbReference type="Proteomes" id="UP000007815"/>
    </source>
</evidence>
<protein>
    <submittedName>
        <fullName evidence="1">Uncharacterized protein</fullName>
    </submittedName>
</protein>
<dbReference type="Proteomes" id="UP000007815">
    <property type="component" value="Unassembled WGS sequence"/>
</dbReference>
<comment type="caution">
    <text evidence="1">The sequence shown here is derived from an EMBL/GenBank/DDBJ whole genome shotgun (WGS) entry which is preliminary data.</text>
</comment>
<keyword evidence="2" id="KW-1185">Reference proteome</keyword>
<sequence>MFLIFKKRGNSLFLFSFKNGTIDRHNYSKERNGQQKSNLAVCAEGT</sequence>
<dbReference type="EMBL" id="AJTZ01000005">
    <property type="protein sequence ID" value="EJN94000.1"/>
    <property type="molecule type" value="Genomic_DNA"/>
</dbReference>
<gene>
    <name evidence="1" type="ORF">SRA_05661</name>
</gene>
<evidence type="ECO:0000313" key="1">
    <source>
        <dbReference type="EMBL" id="EJN94000.1"/>
    </source>
</evidence>
<organism evidence="1 2">
    <name type="scientific">Streptococcus ratti FA-1 = DSM 20564</name>
    <dbReference type="NCBI Taxonomy" id="699248"/>
    <lineage>
        <taxon>Bacteria</taxon>
        <taxon>Bacillati</taxon>
        <taxon>Bacillota</taxon>
        <taxon>Bacilli</taxon>
        <taxon>Lactobacillales</taxon>
        <taxon>Streptococcaceae</taxon>
        <taxon>Streptococcus</taxon>
    </lineage>
</organism>
<proteinExistence type="predicted"/>